<protein>
    <submittedName>
        <fullName evidence="1">Group III truncated hemoglobin</fullName>
    </submittedName>
</protein>
<evidence type="ECO:0000313" key="1">
    <source>
        <dbReference type="EMBL" id="GAA5089413.1"/>
    </source>
</evidence>
<keyword evidence="2" id="KW-1185">Reference proteome</keyword>
<dbReference type="SUPFAM" id="SSF46458">
    <property type="entry name" value="Globin-like"/>
    <property type="match status" value="1"/>
</dbReference>
<accession>A0ABP9M157</accession>
<gene>
    <name evidence="1" type="ORF">GCM10023337_12260</name>
</gene>
<dbReference type="Gene3D" id="1.10.490.10">
    <property type="entry name" value="Globins"/>
    <property type="match status" value="1"/>
</dbReference>
<dbReference type="Proteomes" id="UP001500227">
    <property type="component" value="Unassembled WGS sequence"/>
</dbReference>
<dbReference type="InterPro" id="IPR012292">
    <property type="entry name" value="Globin/Proto"/>
</dbReference>
<comment type="caution">
    <text evidence="1">The sequence shown here is derived from an EMBL/GenBank/DDBJ whole genome shotgun (WGS) entry which is preliminary data.</text>
</comment>
<name>A0ABP9M157_9BURK</name>
<dbReference type="CDD" id="cd08916">
    <property type="entry name" value="TrHb3_P"/>
    <property type="match status" value="1"/>
</dbReference>
<sequence length="134" mass="15636">MSQPAYTIADIENLVNEFYGAIRQHEQLGPIFNRHISDWPTHLATMVDFWSSLLLKTQRFSGSPMMKHAAIPDLSAELFEQWLDLFHQTCQQQTCKPLGNDAWAFAQRIARSLWMGYQIQHNPQRTPTELQLRH</sequence>
<evidence type="ECO:0000313" key="2">
    <source>
        <dbReference type="Proteomes" id="UP001500227"/>
    </source>
</evidence>
<organism evidence="1 2">
    <name type="scientific">Paenalcaligenes hermetiae</name>
    <dbReference type="NCBI Taxonomy" id="1157987"/>
    <lineage>
        <taxon>Bacteria</taxon>
        <taxon>Pseudomonadati</taxon>
        <taxon>Pseudomonadota</taxon>
        <taxon>Betaproteobacteria</taxon>
        <taxon>Burkholderiales</taxon>
        <taxon>Alcaligenaceae</taxon>
        <taxon>Paenalcaligenes</taxon>
    </lineage>
</organism>
<proteinExistence type="predicted"/>
<dbReference type="RefSeq" id="WP_345370416.1">
    <property type="nucleotide sequence ID" value="NZ_BAABKD010000009.1"/>
</dbReference>
<dbReference type="InterPro" id="IPR009050">
    <property type="entry name" value="Globin-like_sf"/>
</dbReference>
<dbReference type="EMBL" id="BAABKD010000009">
    <property type="protein sequence ID" value="GAA5089413.1"/>
    <property type="molecule type" value="Genomic_DNA"/>
</dbReference>
<reference evidence="2" key="1">
    <citation type="journal article" date="2019" name="Int. J. Syst. Evol. Microbiol.">
        <title>The Global Catalogue of Microorganisms (GCM) 10K type strain sequencing project: providing services to taxonomists for standard genome sequencing and annotation.</title>
        <authorList>
            <consortium name="The Broad Institute Genomics Platform"/>
            <consortium name="The Broad Institute Genome Sequencing Center for Infectious Disease"/>
            <person name="Wu L."/>
            <person name="Ma J."/>
        </authorList>
    </citation>
    <scope>NUCLEOTIDE SEQUENCE [LARGE SCALE GENOMIC DNA]</scope>
    <source>
        <strain evidence="2">JCM 18423</strain>
    </source>
</reference>